<dbReference type="Gramene" id="rna-AYBTSS11_LOCUS21336">
    <property type="protein sequence ID" value="CAJ1967727.1"/>
    <property type="gene ID" value="gene-AYBTSS11_LOCUS21336"/>
</dbReference>
<feature type="compositionally biased region" description="Low complexity" evidence="1">
    <location>
        <begin position="991"/>
        <end position="1004"/>
    </location>
</feature>
<feature type="domain" description="EDRF1 N-terminal" evidence="2">
    <location>
        <begin position="213"/>
        <end position="253"/>
    </location>
</feature>
<dbReference type="PANTHER" id="PTHR15000">
    <property type="entry name" value="ERYTHROID DIFFERENTIATION-RELATED FACTOR 1"/>
    <property type="match status" value="1"/>
</dbReference>
<evidence type="ECO:0000313" key="3">
    <source>
        <dbReference type="EMBL" id="CAJ1967727.1"/>
    </source>
</evidence>
<protein>
    <recommendedName>
        <fullName evidence="2">EDRF1 N-terminal domain-containing protein</fullName>
    </recommendedName>
</protein>
<sequence length="1540" mass="172097">MAKLSSSSSTSSSSSENSRELVCVGTLEIATPKPVGFLCGSIPVPTDNSFHHAFHSALLPTPQTVNAPHYRYRMLPTETDLNTPPLLANFPDKVLPVGAVHSKTTGGGAYSSSLEGEFTFVFLISLLQVSSVLTFAKVSPSEGNAAFSVILARTSSTSLRLQETEIFFFLPLFGDGVWYSWLTSTYFPWEGTAVASNFNRKCEALAVSGLVDYGDEIDVIAPSDILKQIFKMPYSKARLSIAVRRIGHTLVLNTGPDVEEGEKLIRRHNNQEKCADQSLFLNFAMHSVRMEACDCPPTHHVPSGDQSNSSVLPGGKPPHIVVQNDDVVQAEGYDCHSEYSQVEPENFYWGSKKNNRNKNHSPVKKVSQVGEKPRSSMQESDKQRKAGNDSFLRILFWQFHNFRMLLGSDLLLFSNEKYVAVSLHLWDVTRQVTPLTWLEAWLDNVMASVPELAICYHRNGVVQGYELLKTDDIFLLKGISEDGTPAFHPHVVQQNGLSVLRFLQDNCKQDPGAYWLYKGAGEDDIQLFDLSVIPKNRSSDDSDDASRSLPSSISRGRSDAVYSLGTLLYRIAHRLSLSMAATNRARCVRFFRKCLEFLDDSDHLAVRAIAHEQFARLILNYDDELNLTSESLALECEITVTEAKETSWDAENSNSERGGTHEVFYLLAGDKSDEHGNMIEHLESECPKIVSEGHKSTSGELIAVSNTKLSNHEGNVPILYPDDVSSSVCEVCPVSAPVVQTVADPISSKLAAVHHVSQAIKSLRWMRQLQSTEPEVMDQFNENHDKPSSFNVSVCACGDADCIEVCDIREWLPTSKLDHKLWKLVLLLGESYLALAKAYKEDGQLHQALKVIQLSCSVYGSMPPHFEDTKFISSVASGSSLQRQLIDLNENTWQDDVKYETVTGYIERKSSTYLFWAKAWALVGDVYIEFHRMKGKEISIQDLKKPATRELRMSSEVVKEVKRLKKKLVQMNQNCSSCSLVNCSCQSDRASSGNSASSSSADVSFMTHGRKHSKRLSAKNANYLPPKDPGDVEFIHENGKDFDSKYIEHSNYDGDLNQIDTLENRMEIGSLAAINPRTLEELSEMDASCSSVVSQSENNSKETGKVKTGGIFEYLVEPLVGNVESNLLAALKCYEEARQALLKLPNSLSELQSVVKKKGWVCNELGRIRLENKESSMAELAFTDAIDAFREVSDHANIILINCNLGHGRRALAEEMVSKIENLKLHNIFHSAYNHALETAKLKYLESLRYYGAARVELNAMNDHDDSVATSLRNEAHTQFAHTYLRLGMLLARENTTAICENRSLEDTCGSHTKPQDRKNTKDLRKHEISANEAIREALSVYESLGELRKQEAAYAYFQLACYQRDCCLKFMNSGNRKSILPKGENNAVQRVKQYASLAERNWQKALDFYGPTTHPNMYLTILMERSALSLSLSCYLHSNVVLESALVHMLEGRHVSDTNADTFSTNYPELHAKYWSQLQMLLKKMLAVTLSSSANKTPCQPSSTSSRFGDGGKIKELYKMSLKCTDMIQLHDMHNLWIS</sequence>
<dbReference type="InterPro" id="IPR056582">
    <property type="entry name" value="EDRF1_N"/>
</dbReference>
<feature type="region of interest" description="Disordered" evidence="1">
    <location>
        <begin position="350"/>
        <end position="384"/>
    </location>
</feature>
<keyword evidence="4" id="KW-1185">Reference proteome</keyword>
<dbReference type="GO" id="GO:0045893">
    <property type="term" value="P:positive regulation of DNA-templated transcription"/>
    <property type="evidence" value="ECO:0007669"/>
    <property type="project" value="TreeGrafter"/>
</dbReference>
<accession>A0AA86SRI4</accession>
<dbReference type="PANTHER" id="PTHR15000:SF1">
    <property type="entry name" value="ERYTHROID DIFFERENTIATION-RELATED FACTOR 1"/>
    <property type="match status" value="1"/>
</dbReference>
<feature type="compositionally biased region" description="Basic residues" evidence="1">
    <location>
        <begin position="1008"/>
        <end position="1017"/>
    </location>
</feature>
<feature type="compositionally biased region" description="Basic and acidic residues" evidence="1">
    <location>
        <begin position="371"/>
        <end position="384"/>
    </location>
</feature>
<gene>
    <name evidence="3" type="ORF">AYBTSS11_LOCUS21336</name>
</gene>
<dbReference type="Pfam" id="PF23788">
    <property type="entry name" value="EDRF1_N"/>
    <property type="match status" value="2"/>
</dbReference>
<feature type="compositionally biased region" description="Basic residues" evidence="1">
    <location>
        <begin position="353"/>
        <end position="363"/>
    </location>
</feature>
<dbReference type="EMBL" id="OY731404">
    <property type="protein sequence ID" value="CAJ1967727.1"/>
    <property type="molecule type" value="Genomic_DNA"/>
</dbReference>
<reference evidence="3" key="1">
    <citation type="submission" date="2023-10" db="EMBL/GenBank/DDBJ databases">
        <authorList>
            <person name="Domelevo Entfellner J.-B."/>
        </authorList>
    </citation>
    <scope>NUCLEOTIDE SEQUENCE</scope>
</reference>
<evidence type="ECO:0000259" key="2">
    <source>
        <dbReference type="Pfam" id="PF23788"/>
    </source>
</evidence>
<feature type="domain" description="EDRF1 N-terminal" evidence="2">
    <location>
        <begin position="364"/>
        <end position="624"/>
    </location>
</feature>
<dbReference type="Proteomes" id="UP001189624">
    <property type="component" value="Chromosome 7"/>
</dbReference>
<feature type="region of interest" description="Disordered" evidence="1">
    <location>
        <begin position="991"/>
        <end position="1023"/>
    </location>
</feature>
<evidence type="ECO:0000313" key="4">
    <source>
        <dbReference type="Proteomes" id="UP001189624"/>
    </source>
</evidence>
<proteinExistence type="predicted"/>
<organism evidence="3 4">
    <name type="scientific">Sphenostylis stenocarpa</name>
    <dbReference type="NCBI Taxonomy" id="92480"/>
    <lineage>
        <taxon>Eukaryota</taxon>
        <taxon>Viridiplantae</taxon>
        <taxon>Streptophyta</taxon>
        <taxon>Embryophyta</taxon>
        <taxon>Tracheophyta</taxon>
        <taxon>Spermatophyta</taxon>
        <taxon>Magnoliopsida</taxon>
        <taxon>eudicotyledons</taxon>
        <taxon>Gunneridae</taxon>
        <taxon>Pentapetalae</taxon>
        <taxon>rosids</taxon>
        <taxon>fabids</taxon>
        <taxon>Fabales</taxon>
        <taxon>Fabaceae</taxon>
        <taxon>Papilionoideae</taxon>
        <taxon>50 kb inversion clade</taxon>
        <taxon>NPAAA clade</taxon>
        <taxon>indigoferoid/millettioid clade</taxon>
        <taxon>Phaseoleae</taxon>
        <taxon>Sphenostylis</taxon>
    </lineage>
</organism>
<name>A0AA86SRI4_9FABA</name>
<evidence type="ECO:0000256" key="1">
    <source>
        <dbReference type="SAM" id="MobiDB-lite"/>
    </source>
</evidence>